<dbReference type="RefSeq" id="WP_244376675.1">
    <property type="nucleotide sequence ID" value="NZ_CP083239.1"/>
</dbReference>
<dbReference type="NCBIfam" id="TIGR01558">
    <property type="entry name" value="sm_term_P27"/>
    <property type="match status" value="1"/>
</dbReference>
<dbReference type="EMBL" id="CP083239">
    <property type="protein sequence ID" value="UOK70445.1"/>
    <property type="molecule type" value="Genomic_DNA"/>
</dbReference>
<dbReference type="InterPro" id="IPR006448">
    <property type="entry name" value="Phage_term_ssu_P27"/>
</dbReference>
<evidence type="ECO:0000313" key="4">
    <source>
        <dbReference type="Proteomes" id="UP000831684"/>
    </source>
</evidence>
<dbReference type="Proteomes" id="UP000831684">
    <property type="component" value="Chromosome"/>
</dbReference>
<sequence>MARGRKAEITAVDGALDKAPAAPKWLPAYAKAEWKRLVPILVNDRKLAVHELQSVESYCISVARIREAEEIIAREGLVIMGTRGPQRHPATAILKEHQEAARRLLIELGGTPASRGKNKGGAVGNDPADDLGDI</sequence>
<reference evidence="2" key="1">
    <citation type="submission" date="2021-09" db="EMBL/GenBank/DDBJ databases">
        <title>Network and meta-omics reveal the key degrader and cooperation patterns in an efficient 1,4-dioxane-degrading microbial community.</title>
        <authorList>
            <person name="Dai C."/>
        </authorList>
    </citation>
    <scope>NUCLEOTIDE SEQUENCE</scope>
    <source>
        <strain evidence="2">ZM13</strain>
    </source>
</reference>
<feature type="region of interest" description="Disordered" evidence="1">
    <location>
        <begin position="110"/>
        <end position="134"/>
    </location>
</feature>
<dbReference type="EMBL" id="CP083239">
    <property type="protein sequence ID" value="UOK70271.1"/>
    <property type="molecule type" value="Genomic_DNA"/>
</dbReference>
<evidence type="ECO:0000256" key="1">
    <source>
        <dbReference type="SAM" id="MobiDB-lite"/>
    </source>
</evidence>
<evidence type="ECO:0000313" key="3">
    <source>
        <dbReference type="EMBL" id="UOK70445.1"/>
    </source>
</evidence>
<dbReference type="KEGG" id="apol:K9D25_16265"/>
<protein>
    <submittedName>
        <fullName evidence="2">Phage terminase small subunit P27 family</fullName>
    </submittedName>
</protein>
<dbReference type="AlphaFoldDB" id="A0A9E6ZR71"/>
<dbReference type="KEGG" id="apol:K9D25_17185"/>
<gene>
    <name evidence="2" type="ORF">K9D25_16265</name>
    <name evidence="3" type="ORF">K9D25_17185</name>
</gene>
<accession>A0A9E6ZR71</accession>
<evidence type="ECO:0000313" key="2">
    <source>
        <dbReference type="EMBL" id="UOK70271.1"/>
    </source>
</evidence>
<dbReference type="Pfam" id="PF05119">
    <property type="entry name" value="Terminase_4"/>
    <property type="match status" value="1"/>
</dbReference>
<proteinExistence type="predicted"/>
<organism evidence="2 4">
    <name type="scientific">Ancylobacter polymorphus</name>
    <dbReference type="NCBI Taxonomy" id="223390"/>
    <lineage>
        <taxon>Bacteria</taxon>
        <taxon>Pseudomonadati</taxon>
        <taxon>Pseudomonadota</taxon>
        <taxon>Alphaproteobacteria</taxon>
        <taxon>Hyphomicrobiales</taxon>
        <taxon>Xanthobacteraceae</taxon>
        <taxon>Ancylobacter</taxon>
    </lineage>
</organism>
<name>A0A9E6ZR71_9HYPH</name>